<evidence type="ECO:0000313" key="1">
    <source>
        <dbReference type="EMBL" id="GEZ07883.1"/>
    </source>
</evidence>
<dbReference type="AlphaFoldDB" id="A0A699I5A0"/>
<proteinExistence type="predicted"/>
<gene>
    <name evidence="1" type="ORF">Tci_479856</name>
</gene>
<sequence>MDEENDANGKQSDIRIFNLYVYFNDLGTLCVTYDEVYAYSYDPKSSDLDMLFLLPVIYMGTMSNFVEGYQVQLHAYDLSNGHARWLSMSFLGKDIEAIWYSSISSPFFYHDFFVADYDWFRGNGLFSKWVGLGRPSNTSFEACR</sequence>
<protein>
    <submittedName>
        <fullName evidence="1">Uncharacterized protein</fullName>
    </submittedName>
</protein>
<organism evidence="1">
    <name type="scientific">Tanacetum cinerariifolium</name>
    <name type="common">Dalmatian daisy</name>
    <name type="synonym">Chrysanthemum cinerariifolium</name>
    <dbReference type="NCBI Taxonomy" id="118510"/>
    <lineage>
        <taxon>Eukaryota</taxon>
        <taxon>Viridiplantae</taxon>
        <taxon>Streptophyta</taxon>
        <taxon>Embryophyta</taxon>
        <taxon>Tracheophyta</taxon>
        <taxon>Spermatophyta</taxon>
        <taxon>Magnoliopsida</taxon>
        <taxon>eudicotyledons</taxon>
        <taxon>Gunneridae</taxon>
        <taxon>Pentapetalae</taxon>
        <taxon>asterids</taxon>
        <taxon>campanulids</taxon>
        <taxon>Asterales</taxon>
        <taxon>Asteraceae</taxon>
        <taxon>Asteroideae</taxon>
        <taxon>Anthemideae</taxon>
        <taxon>Anthemidinae</taxon>
        <taxon>Tanacetum</taxon>
    </lineage>
</organism>
<accession>A0A699I5A0</accession>
<reference evidence="1" key="1">
    <citation type="journal article" date="2019" name="Sci. Rep.">
        <title>Draft genome of Tanacetum cinerariifolium, the natural source of mosquito coil.</title>
        <authorList>
            <person name="Yamashiro T."/>
            <person name="Shiraishi A."/>
            <person name="Satake H."/>
            <person name="Nakayama K."/>
        </authorList>
    </citation>
    <scope>NUCLEOTIDE SEQUENCE</scope>
</reference>
<dbReference type="EMBL" id="BKCJ010238624">
    <property type="protein sequence ID" value="GEZ07883.1"/>
    <property type="molecule type" value="Genomic_DNA"/>
</dbReference>
<comment type="caution">
    <text evidence="1">The sequence shown here is derived from an EMBL/GenBank/DDBJ whole genome shotgun (WGS) entry which is preliminary data.</text>
</comment>
<name>A0A699I5A0_TANCI</name>